<dbReference type="Proteomes" id="UP000243978">
    <property type="component" value="Unassembled WGS sequence"/>
</dbReference>
<dbReference type="GO" id="GO:0005737">
    <property type="term" value="C:cytoplasm"/>
    <property type="evidence" value="ECO:0007669"/>
    <property type="project" value="TreeGrafter"/>
</dbReference>
<dbReference type="PROSITE" id="PS51257">
    <property type="entry name" value="PROKAR_LIPOPROTEIN"/>
    <property type="match status" value="1"/>
</dbReference>
<name>A0A2T6BEY4_9RHOB</name>
<dbReference type="GO" id="GO:0016491">
    <property type="term" value="F:oxidoreductase activity"/>
    <property type="evidence" value="ECO:0007669"/>
    <property type="project" value="UniProtKB-KW"/>
</dbReference>
<dbReference type="InterPro" id="IPR006076">
    <property type="entry name" value="FAD-dep_OxRdtase"/>
</dbReference>
<dbReference type="AlphaFoldDB" id="A0A2T6BEY4"/>
<proteinExistence type="predicted"/>
<comment type="caution">
    <text evidence="3">The sequence shown here is derived from an EMBL/GenBank/DDBJ whole genome shotgun (WGS) entry which is preliminary data.</text>
</comment>
<evidence type="ECO:0000313" key="4">
    <source>
        <dbReference type="Proteomes" id="UP000243978"/>
    </source>
</evidence>
<organism evidence="3 4">
    <name type="scientific">Litoreibacter ponti</name>
    <dbReference type="NCBI Taxonomy" id="1510457"/>
    <lineage>
        <taxon>Bacteria</taxon>
        <taxon>Pseudomonadati</taxon>
        <taxon>Pseudomonadota</taxon>
        <taxon>Alphaproteobacteria</taxon>
        <taxon>Rhodobacterales</taxon>
        <taxon>Roseobacteraceae</taxon>
        <taxon>Litoreibacter</taxon>
    </lineage>
</organism>
<dbReference type="SUPFAM" id="SSF51905">
    <property type="entry name" value="FAD/NAD(P)-binding domain"/>
    <property type="match status" value="1"/>
</dbReference>
<sequence>MKKVIVAGAGIVGVSCAIWLQRAGFDVTIVDRAGPASGTSHGNAGVLAAGAVVPVTVPGLLRKAPGMLFDRNAPLFLRWSYLPKLLPFLRRYMSYATDAHVDLYGRAMGSLLHDSVDQHLALAKGTGAEKFIGLEDYCFGYQTRAMFEADAYAWSKRRAAGVVFEVVDGAEYHATDPIFGDAFEVVVRCKNHGRISDPGAYVKALADHFVDQGGTLKLATIEDLEMDGGDITALVTDQGEMRADTIVFALGPWSKAIAHKLGVTVPFESERGYHIELVNPSQMPKNPMMVASGKFVMTPMEGRIRLAGVIEFGGLDAGASRAPLDLMKREAAKLLPGITYDRIVEWMGHRPAPADSLPLIGANTAQGRSYSAFGHQHVGLTGGPKTGRIIADLVRGEAPNMDLSPFDPQKYAAKAR</sequence>
<dbReference type="RefSeq" id="WP_107846929.1">
    <property type="nucleotide sequence ID" value="NZ_QBKS01000002.1"/>
</dbReference>
<accession>A0A2T6BEY4</accession>
<keyword evidence="1" id="KW-0560">Oxidoreductase</keyword>
<reference evidence="3 4" key="1">
    <citation type="submission" date="2018-04" db="EMBL/GenBank/DDBJ databases">
        <title>Genomic Encyclopedia of Archaeal and Bacterial Type Strains, Phase II (KMG-II): from individual species to whole genera.</title>
        <authorList>
            <person name="Goeker M."/>
        </authorList>
    </citation>
    <scope>NUCLEOTIDE SEQUENCE [LARGE SCALE GENOMIC DNA]</scope>
    <source>
        <strain evidence="3 4">DSM 100977</strain>
    </source>
</reference>
<keyword evidence="4" id="KW-1185">Reference proteome</keyword>
<evidence type="ECO:0000256" key="1">
    <source>
        <dbReference type="ARBA" id="ARBA00023002"/>
    </source>
</evidence>
<dbReference type="SUPFAM" id="SSF54373">
    <property type="entry name" value="FAD-linked reductases, C-terminal domain"/>
    <property type="match status" value="1"/>
</dbReference>
<evidence type="ECO:0000259" key="2">
    <source>
        <dbReference type="Pfam" id="PF01266"/>
    </source>
</evidence>
<feature type="domain" description="FAD dependent oxidoreductase" evidence="2">
    <location>
        <begin position="3"/>
        <end position="393"/>
    </location>
</feature>
<dbReference type="Gene3D" id="3.50.50.60">
    <property type="entry name" value="FAD/NAD(P)-binding domain"/>
    <property type="match status" value="2"/>
</dbReference>
<dbReference type="PANTHER" id="PTHR13847">
    <property type="entry name" value="SARCOSINE DEHYDROGENASE-RELATED"/>
    <property type="match status" value="1"/>
</dbReference>
<protein>
    <submittedName>
        <fullName evidence="3">D-amino-acid dehydrogenase</fullName>
    </submittedName>
</protein>
<dbReference type="PANTHER" id="PTHR13847:SF289">
    <property type="entry name" value="GLYCINE OXIDASE"/>
    <property type="match status" value="1"/>
</dbReference>
<dbReference type="InterPro" id="IPR036188">
    <property type="entry name" value="FAD/NAD-bd_sf"/>
</dbReference>
<dbReference type="Gene3D" id="3.30.9.10">
    <property type="entry name" value="D-Amino Acid Oxidase, subunit A, domain 2"/>
    <property type="match status" value="1"/>
</dbReference>
<dbReference type="EMBL" id="QBKS01000002">
    <property type="protein sequence ID" value="PTX54616.1"/>
    <property type="molecule type" value="Genomic_DNA"/>
</dbReference>
<dbReference type="OrthoDB" id="9805337at2"/>
<dbReference type="Pfam" id="PF01266">
    <property type="entry name" value="DAO"/>
    <property type="match status" value="1"/>
</dbReference>
<evidence type="ECO:0000313" key="3">
    <source>
        <dbReference type="EMBL" id="PTX54616.1"/>
    </source>
</evidence>
<gene>
    <name evidence="3" type="ORF">C8N43_3433</name>
</gene>